<evidence type="ECO:0000313" key="7">
    <source>
        <dbReference type="EMBL" id="CAF3694124.1"/>
    </source>
</evidence>
<dbReference type="Gene3D" id="2.30.39.10">
    <property type="entry name" value="Alpha-1-antitrypsin, domain 1"/>
    <property type="match status" value="1"/>
</dbReference>
<dbReference type="EMBL" id="CAJNOQ010004014">
    <property type="protein sequence ID" value="CAF1040598.1"/>
    <property type="molecule type" value="Genomic_DNA"/>
</dbReference>
<dbReference type="Gene3D" id="3.30.497.10">
    <property type="entry name" value="Antithrombin, subunit I, domain 2"/>
    <property type="match status" value="1"/>
</dbReference>
<evidence type="ECO:0000256" key="2">
    <source>
        <dbReference type="RuleBase" id="RU000411"/>
    </source>
</evidence>
<dbReference type="CDD" id="cd00172">
    <property type="entry name" value="serpin"/>
    <property type="match status" value="1"/>
</dbReference>
<feature type="domain" description="Serpin" evidence="4">
    <location>
        <begin position="28"/>
        <end position="396"/>
    </location>
</feature>
<dbReference type="SUPFAM" id="SSF56574">
    <property type="entry name" value="Serpins"/>
    <property type="match status" value="1"/>
</dbReference>
<dbReference type="InterPro" id="IPR000215">
    <property type="entry name" value="Serpin_fam"/>
</dbReference>
<evidence type="ECO:0000313" key="5">
    <source>
        <dbReference type="EMBL" id="CAF0915906.1"/>
    </source>
</evidence>
<dbReference type="InterPro" id="IPR042185">
    <property type="entry name" value="Serpin_sf_2"/>
</dbReference>
<gene>
    <name evidence="6" type="ORF">GPM918_LOCUS15757</name>
    <name evidence="5" type="ORF">OVA965_LOCUS10366</name>
    <name evidence="8" type="ORF">SRO942_LOCUS15757</name>
    <name evidence="7" type="ORF">TMI583_LOCUS10362</name>
</gene>
<dbReference type="PROSITE" id="PS51257">
    <property type="entry name" value="PROKAR_LIPOPROTEIN"/>
    <property type="match status" value="1"/>
</dbReference>
<evidence type="ECO:0000259" key="4">
    <source>
        <dbReference type="SMART" id="SM00093"/>
    </source>
</evidence>
<dbReference type="Proteomes" id="UP000663829">
    <property type="component" value="Unassembled WGS sequence"/>
</dbReference>
<organism evidence="6 9">
    <name type="scientific">Didymodactylos carnosus</name>
    <dbReference type="NCBI Taxonomy" id="1234261"/>
    <lineage>
        <taxon>Eukaryota</taxon>
        <taxon>Metazoa</taxon>
        <taxon>Spiralia</taxon>
        <taxon>Gnathifera</taxon>
        <taxon>Rotifera</taxon>
        <taxon>Eurotatoria</taxon>
        <taxon>Bdelloidea</taxon>
        <taxon>Philodinida</taxon>
        <taxon>Philodinidae</taxon>
        <taxon>Didymodactylos</taxon>
    </lineage>
</organism>
<dbReference type="AlphaFoldDB" id="A0A814JPI5"/>
<name>A0A814JPI5_9BILA</name>
<dbReference type="InterPro" id="IPR036186">
    <property type="entry name" value="Serpin_sf"/>
</dbReference>
<dbReference type="EMBL" id="CAJOBC010004014">
    <property type="protein sequence ID" value="CAF3810856.1"/>
    <property type="molecule type" value="Genomic_DNA"/>
</dbReference>
<dbReference type="InterPro" id="IPR023796">
    <property type="entry name" value="Serpin_dom"/>
</dbReference>
<dbReference type="Proteomes" id="UP000682733">
    <property type="component" value="Unassembled WGS sequence"/>
</dbReference>
<dbReference type="Proteomes" id="UP000677228">
    <property type="component" value="Unassembled WGS sequence"/>
</dbReference>
<evidence type="ECO:0000256" key="3">
    <source>
        <dbReference type="SAM" id="SignalP"/>
    </source>
</evidence>
<proteinExistence type="inferred from homology"/>
<dbReference type="PROSITE" id="PS00284">
    <property type="entry name" value="SERPIN"/>
    <property type="match status" value="1"/>
</dbReference>
<dbReference type="EMBL" id="CAJNOK010003824">
    <property type="protein sequence ID" value="CAF0915906.1"/>
    <property type="molecule type" value="Genomic_DNA"/>
</dbReference>
<dbReference type="GO" id="GO:0005615">
    <property type="term" value="C:extracellular space"/>
    <property type="evidence" value="ECO:0007669"/>
    <property type="project" value="InterPro"/>
</dbReference>
<evidence type="ECO:0000256" key="1">
    <source>
        <dbReference type="ARBA" id="ARBA00009500"/>
    </source>
</evidence>
<dbReference type="SMART" id="SM00093">
    <property type="entry name" value="SERPIN"/>
    <property type="match status" value="1"/>
</dbReference>
<dbReference type="Pfam" id="PF00079">
    <property type="entry name" value="Serpin"/>
    <property type="match status" value="1"/>
</dbReference>
<dbReference type="Proteomes" id="UP000681722">
    <property type="component" value="Unassembled WGS sequence"/>
</dbReference>
<dbReference type="PANTHER" id="PTHR11461">
    <property type="entry name" value="SERINE PROTEASE INHIBITOR, SERPIN"/>
    <property type="match status" value="1"/>
</dbReference>
<dbReference type="GO" id="GO:0004867">
    <property type="term" value="F:serine-type endopeptidase inhibitor activity"/>
    <property type="evidence" value="ECO:0007669"/>
    <property type="project" value="InterPro"/>
</dbReference>
<protein>
    <recommendedName>
        <fullName evidence="4">Serpin domain-containing protein</fullName>
    </recommendedName>
</protein>
<comment type="similarity">
    <text evidence="1 2">Belongs to the serpin family.</text>
</comment>
<evidence type="ECO:0000313" key="9">
    <source>
        <dbReference type="Proteomes" id="UP000663829"/>
    </source>
</evidence>
<reference evidence="6" key="1">
    <citation type="submission" date="2021-02" db="EMBL/GenBank/DDBJ databases">
        <authorList>
            <person name="Nowell W R."/>
        </authorList>
    </citation>
    <scope>NUCLEOTIDE SEQUENCE</scope>
</reference>
<feature type="signal peptide" evidence="3">
    <location>
        <begin position="1"/>
        <end position="19"/>
    </location>
</feature>
<dbReference type="OrthoDB" id="9440847at2759"/>
<dbReference type="InterPro" id="IPR023795">
    <property type="entry name" value="Serpin_CS"/>
</dbReference>
<keyword evidence="3" id="KW-0732">Signal</keyword>
<accession>A0A814JPI5</accession>
<comment type="caution">
    <text evidence="6">The sequence shown here is derived from an EMBL/GenBank/DDBJ whole genome shotgun (WGS) entry which is preliminary data.</text>
</comment>
<dbReference type="PANTHER" id="PTHR11461:SF211">
    <property type="entry name" value="GH10112P-RELATED"/>
    <property type="match status" value="1"/>
</dbReference>
<dbReference type="EMBL" id="CAJOBA010003825">
    <property type="protein sequence ID" value="CAF3694124.1"/>
    <property type="molecule type" value="Genomic_DNA"/>
</dbReference>
<sequence>MKILILVVSVLTLACNSNSDQNYQKLAVSLLNLLDRPDTSSIWSPTSIGLALSMCAAGAKVNTLHQLLFALDAVTIGQLNTESKEIISNVIGKLSKSQIIVADRLYVQNTYKLYQNYKHDLNTFYNADIVRIDFSMQNAAANTINKWVSQQTKNLIKNIISSHDVNSLTRLILINCLYFKAQWLIPFSNDSTTTKPFQITKTNTINVQMMQISSESFSYVNATDSIKAQIVEIPFNTTKNNKNLQLVFTIILPNQGVTLATVQKKLSSSTLTRLLNSVKQVFIQLSLPKFKTQSTFDLTKSLQTTNVTDVFDKTKANLKGISPSQPPPLYVTSVIHKAVIDVDENGVTAAAVTAVLIAGGSLPTEKIVFNCNRPFLYLILEKTSGLVLFVGTYYGK</sequence>
<feature type="chain" id="PRO_5035601188" description="Serpin domain-containing protein" evidence="3">
    <location>
        <begin position="20"/>
        <end position="396"/>
    </location>
</feature>
<evidence type="ECO:0000313" key="8">
    <source>
        <dbReference type="EMBL" id="CAF3810856.1"/>
    </source>
</evidence>
<evidence type="ECO:0000313" key="6">
    <source>
        <dbReference type="EMBL" id="CAF1040598.1"/>
    </source>
</evidence>
<keyword evidence="9" id="KW-1185">Reference proteome</keyword>
<dbReference type="InterPro" id="IPR042178">
    <property type="entry name" value="Serpin_sf_1"/>
</dbReference>